<evidence type="ECO:0000313" key="1">
    <source>
        <dbReference type="EMBL" id="QHS89747.1"/>
    </source>
</evidence>
<organism evidence="1">
    <name type="scientific">viral metagenome</name>
    <dbReference type="NCBI Taxonomy" id="1070528"/>
    <lineage>
        <taxon>unclassified sequences</taxon>
        <taxon>metagenomes</taxon>
        <taxon>organismal metagenomes</taxon>
    </lineage>
</organism>
<dbReference type="EMBL" id="MN739118">
    <property type="protein sequence ID" value="QHS89747.1"/>
    <property type="molecule type" value="Genomic_DNA"/>
</dbReference>
<name>A0A6C0BBV8_9ZZZZ</name>
<sequence length="453" mass="53097">MDNWISNIPYTFQCVIWKLYKFCLQGEYVQYRLLGSDILNIKSYYVNKFNATDEKLCTEYLAFTKDIENIWSVIVKIINEETDKLVQIDGVTLLDKSYTINPVEFTASETHNIDGTEKTIVEIIKVLDESFYSVSENHEITFVDDNAMETDDYNKIHETNKLHLSMVLAAEQSIITNAQPIINEFLRDKLVCYKQKSAELRAFVENTDESVFEQTIFCDDYSPPILDIANISSVGLNNSVYMLDNIELSEEINKCLDIINYTPETFGEEFINKLNSLVKLLDNPTNQHIDDIYTYYNTYNDFHLVFHSLYVPGFRCFPSLNTMLGIFTFVPEDSDFINRQLKYTYKNLIKLNISVVYPLYKNGTFAANNTGYKIANNYILFENIEKIDYNKWLTTVRQVNNINIVPESLDIFKRLYEQRIKEYNYNILAIKAQLWLIPVKEIEYINSHWEIDM</sequence>
<protein>
    <submittedName>
        <fullName evidence="1">Uncharacterized protein</fullName>
    </submittedName>
</protein>
<proteinExistence type="predicted"/>
<reference evidence="1" key="1">
    <citation type="journal article" date="2020" name="Nature">
        <title>Giant virus diversity and host interactions through global metagenomics.</title>
        <authorList>
            <person name="Schulz F."/>
            <person name="Roux S."/>
            <person name="Paez-Espino D."/>
            <person name="Jungbluth S."/>
            <person name="Walsh D.A."/>
            <person name="Denef V.J."/>
            <person name="McMahon K.D."/>
            <person name="Konstantinidis K.T."/>
            <person name="Eloe-Fadrosh E.A."/>
            <person name="Kyrpides N.C."/>
            <person name="Woyke T."/>
        </authorList>
    </citation>
    <scope>NUCLEOTIDE SEQUENCE</scope>
    <source>
        <strain evidence="1">GVMAG-M-3300010160-26</strain>
    </source>
</reference>
<dbReference type="AlphaFoldDB" id="A0A6C0BBV8"/>
<accession>A0A6C0BBV8</accession>